<evidence type="ECO:0000313" key="1">
    <source>
        <dbReference type="EMBL" id="KTQ99435.1"/>
    </source>
</evidence>
<dbReference type="PATRIC" id="fig|401562.4.peg.706"/>
<dbReference type="EMBL" id="LDQA01000134">
    <property type="protein sequence ID" value="KTQ99435.1"/>
    <property type="molecule type" value="Genomic_DNA"/>
</dbReference>
<dbReference type="AlphaFoldDB" id="A0A175RDL9"/>
<gene>
    <name evidence="1" type="ORF">NS365_23095</name>
</gene>
<organism evidence="1 2">
    <name type="scientific">Aureimonas ureilytica</name>
    <dbReference type="NCBI Taxonomy" id="401562"/>
    <lineage>
        <taxon>Bacteria</taxon>
        <taxon>Pseudomonadati</taxon>
        <taxon>Pseudomonadota</taxon>
        <taxon>Alphaproteobacteria</taxon>
        <taxon>Hyphomicrobiales</taxon>
        <taxon>Aurantimonadaceae</taxon>
        <taxon>Aureimonas</taxon>
    </lineage>
</organism>
<proteinExistence type="predicted"/>
<evidence type="ECO:0008006" key="3">
    <source>
        <dbReference type="Google" id="ProtNLM"/>
    </source>
</evidence>
<name>A0A175RDL9_9HYPH</name>
<comment type="caution">
    <text evidence="1">The sequence shown here is derived from an EMBL/GenBank/DDBJ whole genome shotgun (WGS) entry which is preliminary data.</text>
</comment>
<evidence type="ECO:0000313" key="2">
    <source>
        <dbReference type="Proteomes" id="UP000078529"/>
    </source>
</evidence>
<protein>
    <recommendedName>
        <fullName evidence="3">HNH endonuclease</fullName>
    </recommendedName>
</protein>
<keyword evidence="2" id="KW-1185">Reference proteome</keyword>
<reference evidence="1 2" key="1">
    <citation type="journal article" date="2016" name="Front. Microbiol.">
        <title>Genomic Resource of Rice Seed Associated Bacteria.</title>
        <authorList>
            <person name="Midha S."/>
            <person name="Bansal K."/>
            <person name="Sharma S."/>
            <person name="Kumar N."/>
            <person name="Patil P.P."/>
            <person name="Chaudhry V."/>
            <person name="Patil P.B."/>
        </authorList>
    </citation>
    <scope>NUCLEOTIDE SEQUENCE [LARGE SCALE GENOMIC DNA]</scope>
    <source>
        <strain evidence="1 2">NS365</strain>
    </source>
</reference>
<sequence>MRREYDRKRRQSHPWRALYKTPEWQAIRAQVLGSEPLCRRCQAEGLITAATVVNHVERHHGDPAKFFSGPFEPLCKPCHDGEVQRQERAAEAEGRASPST</sequence>
<accession>A0A175RDL9</accession>
<dbReference type="Proteomes" id="UP000078529">
    <property type="component" value="Unassembled WGS sequence"/>
</dbReference>